<sequence length="416" mass="46802">MLLVNVAEIPFLYAILFYVQETMANQQHLEFEEAITCPVCLSRFDEAEKKPKYLVSCCHTVCRFCLERISRCGTLKRVACPICRCPTDCTAGIDSLPTNSDKLYLLKLEKPLHKSDDEALNWCFTCRKRTSPNCSTEKHSVIVMNPQLLDSNIQLNMATISARLRACDQAVLQNRIQIGLKLDQISRWLSAHQEMIEQLRTANASRISHLSDIMGVSDITISIQKLMQLSINKEGDLGLLTDSLQEEAVTKKLLEEFEAVEKTAEVSTMGRFNALLELPCVPHLRKELDFTNFFGNDKNISQWPVVLLESLVAKDQNPPIPTKNPFRLGAAEVCPSFDKRQIESRYFTLQQNASATINASSASTNTRSSTEMVLPNVFRFGNNGSPAASSSSPSHSGTRDFLLAHRRRRFNNSQNH</sequence>
<organism evidence="6 7">
    <name type="scientific">Daphnia magna</name>
    <dbReference type="NCBI Taxonomy" id="35525"/>
    <lineage>
        <taxon>Eukaryota</taxon>
        <taxon>Metazoa</taxon>
        <taxon>Ecdysozoa</taxon>
        <taxon>Arthropoda</taxon>
        <taxon>Crustacea</taxon>
        <taxon>Branchiopoda</taxon>
        <taxon>Diplostraca</taxon>
        <taxon>Cladocera</taxon>
        <taxon>Anomopoda</taxon>
        <taxon>Daphniidae</taxon>
        <taxon>Daphnia</taxon>
    </lineage>
</organism>
<evidence type="ECO:0000313" key="7">
    <source>
        <dbReference type="Proteomes" id="UP001234178"/>
    </source>
</evidence>
<keyword evidence="7" id="KW-1185">Reference proteome</keyword>
<name>A0ABQ9YQX4_9CRUS</name>
<dbReference type="PANTHER" id="PTHR25464">
    <property type="entry name" value="TRIPARTITE MOTIF-CONTAINING PROTEIN 2-LIKE PROTEIN"/>
    <property type="match status" value="1"/>
</dbReference>
<accession>A0ABQ9YQX4</accession>
<dbReference type="PROSITE" id="PS00518">
    <property type="entry name" value="ZF_RING_1"/>
    <property type="match status" value="1"/>
</dbReference>
<dbReference type="SMART" id="SM00184">
    <property type="entry name" value="RING"/>
    <property type="match status" value="1"/>
</dbReference>
<protein>
    <recommendedName>
        <fullName evidence="5">RING-type domain-containing protein</fullName>
    </recommendedName>
</protein>
<dbReference type="SUPFAM" id="SSF57850">
    <property type="entry name" value="RING/U-box"/>
    <property type="match status" value="1"/>
</dbReference>
<keyword evidence="1" id="KW-0479">Metal-binding</keyword>
<evidence type="ECO:0000256" key="3">
    <source>
        <dbReference type="ARBA" id="ARBA00022833"/>
    </source>
</evidence>
<feature type="domain" description="RING-type" evidence="5">
    <location>
        <begin position="37"/>
        <end position="84"/>
    </location>
</feature>
<dbReference type="Proteomes" id="UP001234178">
    <property type="component" value="Unassembled WGS sequence"/>
</dbReference>
<dbReference type="EMBL" id="JAOYFB010000001">
    <property type="protein sequence ID" value="KAK4003019.1"/>
    <property type="molecule type" value="Genomic_DNA"/>
</dbReference>
<evidence type="ECO:0000256" key="4">
    <source>
        <dbReference type="PROSITE-ProRule" id="PRU00175"/>
    </source>
</evidence>
<dbReference type="InterPro" id="IPR001841">
    <property type="entry name" value="Znf_RING"/>
</dbReference>
<evidence type="ECO:0000256" key="1">
    <source>
        <dbReference type="ARBA" id="ARBA00022723"/>
    </source>
</evidence>
<gene>
    <name evidence="6" type="ORF">OUZ56_004807</name>
</gene>
<dbReference type="InterPro" id="IPR013083">
    <property type="entry name" value="Znf_RING/FYVE/PHD"/>
</dbReference>
<dbReference type="InterPro" id="IPR017907">
    <property type="entry name" value="Znf_RING_CS"/>
</dbReference>
<evidence type="ECO:0000313" key="6">
    <source>
        <dbReference type="EMBL" id="KAK4003019.1"/>
    </source>
</evidence>
<dbReference type="Gene3D" id="3.30.40.10">
    <property type="entry name" value="Zinc/RING finger domain, C3HC4 (zinc finger)"/>
    <property type="match status" value="1"/>
</dbReference>
<comment type="caution">
    <text evidence="6">The sequence shown here is derived from an EMBL/GenBank/DDBJ whole genome shotgun (WGS) entry which is preliminary data.</text>
</comment>
<keyword evidence="3" id="KW-0862">Zinc</keyword>
<evidence type="ECO:0000256" key="2">
    <source>
        <dbReference type="ARBA" id="ARBA00022771"/>
    </source>
</evidence>
<dbReference type="PROSITE" id="PS50089">
    <property type="entry name" value="ZF_RING_2"/>
    <property type="match status" value="1"/>
</dbReference>
<evidence type="ECO:0000259" key="5">
    <source>
        <dbReference type="PROSITE" id="PS50089"/>
    </source>
</evidence>
<keyword evidence="2 4" id="KW-0863">Zinc-finger</keyword>
<dbReference type="PANTHER" id="PTHR25464:SF2">
    <property type="entry name" value="RING-TYPE DOMAIN-CONTAINING PROTEIN"/>
    <property type="match status" value="1"/>
</dbReference>
<reference evidence="6 7" key="1">
    <citation type="journal article" date="2023" name="Nucleic Acids Res.">
        <title>The hologenome of Daphnia magna reveals possible DNA methylation and microbiome-mediated evolution of the host genome.</title>
        <authorList>
            <person name="Chaturvedi A."/>
            <person name="Li X."/>
            <person name="Dhandapani V."/>
            <person name="Marshall H."/>
            <person name="Kissane S."/>
            <person name="Cuenca-Cambronero M."/>
            <person name="Asole G."/>
            <person name="Calvet F."/>
            <person name="Ruiz-Romero M."/>
            <person name="Marangio P."/>
            <person name="Guigo R."/>
            <person name="Rago D."/>
            <person name="Mirbahai L."/>
            <person name="Eastwood N."/>
            <person name="Colbourne J.K."/>
            <person name="Zhou J."/>
            <person name="Mallon E."/>
            <person name="Orsini L."/>
        </authorList>
    </citation>
    <scope>NUCLEOTIDE SEQUENCE [LARGE SCALE GENOMIC DNA]</scope>
    <source>
        <strain evidence="6">LRV0_1</strain>
    </source>
</reference>
<proteinExistence type="predicted"/>